<keyword evidence="3" id="KW-1185">Reference proteome</keyword>
<evidence type="ECO:0000256" key="1">
    <source>
        <dbReference type="SAM" id="SignalP"/>
    </source>
</evidence>
<feature type="signal peptide" evidence="1">
    <location>
        <begin position="1"/>
        <end position="20"/>
    </location>
</feature>
<name>A0A9P0H8P7_NEZVI</name>
<evidence type="ECO:0000313" key="2">
    <source>
        <dbReference type="EMBL" id="CAH1397477.1"/>
    </source>
</evidence>
<keyword evidence="1" id="KW-0732">Signal</keyword>
<feature type="chain" id="PRO_5040514619" evidence="1">
    <location>
        <begin position="21"/>
        <end position="256"/>
    </location>
</feature>
<dbReference type="Gene3D" id="3.15.10.30">
    <property type="entry name" value="Haemolymph juvenile hormone binding protein"/>
    <property type="match status" value="1"/>
</dbReference>
<organism evidence="2 3">
    <name type="scientific">Nezara viridula</name>
    <name type="common">Southern green stink bug</name>
    <name type="synonym">Cimex viridulus</name>
    <dbReference type="NCBI Taxonomy" id="85310"/>
    <lineage>
        <taxon>Eukaryota</taxon>
        <taxon>Metazoa</taxon>
        <taxon>Ecdysozoa</taxon>
        <taxon>Arthropoda</taxon>
        <taxon>Hexapoda</taxon>
        <taxon>Insecta</taxon>
        <taxon>Pterygota</taxon>
        <taxon>Neoptera</taxon>
        <taxon>Paraneoptera</taxon>
        <taxon>Hemiptera</taxon>
        <taxon>Heteroptera</taxon>
        <taxon>Panheteroptera</taxon>
        <taxon>Pentatomomorpha</taxon>
        <taxon>Pentatomoidea</taxon>
        <taxon>Pentatomidae</taxon>
        <taxon>Pentatominae</taxon>
        <taxon>Nezara</taxon>
    </lineage>
</organism>
<dbReference type="OrthoDB" id="6614440at2759"/>
<dbReference type="Proteomes" id="UP001152798">
    <property type="component" value="Chromosome 3"/>
</dbReference>
<dbReference type="PANTHER" id="PTHR11008">
    <property type="entry name" value="PROTEIN TAKEOUT-LIKE PROTEIN"/>
    <property type="match status" value="1"/>
</dbReference>
<dbReference type="EMBL" id="OV725079">
    <property type="protein sequence ID" value="CAH1397477.1"/>
    <property type="molecule type" value="Genomic_DNA"/>
</dbReference>
<dbReference type="InterPro" id="IPR010562">
    <property type="entry name" value="Haemolymph_juvenile_hormone-bd"/>
</dbReference>
<evidence type="ECO:0000313" key="3">
    <source>
        <dbReference type="Proteomes" id="UP001152798"/>
    </source>
</evidence>
<dbReference type="Pfam" id="PF06585">
    <property type="entry name" value="JHBP"/>
    <property type="match status" value="1"/>
</dbReference>
<sequence length="256" mass="29101">MMKSLLFLLFCSAIFSASLGIRHVSNEKRLIQDNLGNPIDDLWRRALEFIRALLKKYEPFHVPDMPVQTVTGDDISLTAKFDNVMISQAENFTIDKIENNIFGLWAKFQVTEPTMLLQGDYSVTGSVKGKNVNGKGEFWITVGSLVTSGYIKVTFKGTYLEMTNFDLDYSMKSLNFKESGLEIEGMTEEEIEELFQTSAFKYFTENEKYVCSQISAYVIEQANKIMYGKSLQALLDWLKDFIDGKIVPTPGTNSLY</sequence>
<proteinExistence type="predicted"/>
<gene>
    <name evidence="2" type="ORF">NEZAVI_LOCUS7297</name>
</gene>
<dbReference type="AlphaFoldDB" id="A0A9P0H8P7"/>
<dbReference type="PANTHER" id="PTHR11008:SF9">
    <property type="entry name" value="PROTEIN TAKEOUT-LIKE PROTEIN"/>
    <property type="match status" value="1"/>
</dbReference>
<reference evidence="2" key="1">
    <citation type="submission" date="2022-01" db="EMBL/GenBank/DDBJ databases">
        <authorList>
            <person name="King R."/>
        </authorList>
    </citation>
    <scope>NUCLEOTIDE SEQUENCE</scope>
</reference>
<protein>
    <submittedName>
        <fullName evidence="2">Uncharacterized protein</fullName>
    </submittedName>
</protein>
<accession>A0A9P0H8P7</accession>
<dbReference type="InterPro" id="IPR038606">
    <property type="entry name" value="To_sf"/>
</dbReference>